<name>A0ABW1FC37_9ACTN</name>
<reference evidence="6" key="1">
    <citation type="journal article" date="2019" name="Int. J. Syst. Evol. Microbiol.">
        <title>The Global Catalogue of Microorganisms (GCM) 10K type strain sequencing project: providing services to taxonomists for standard genome sequencing and annotation.</title>
        <authorList>
            <consortium name="The Broad Institute Genomics Platform"/>
            <consortium name="The Broad Institute Genome Sequencing Center for Infectious Disease"/>
            <person name="Wu L."/>
            <person name="Ma J."/>
        </authorList>
    </citation>
    <scope>NUCLEOTIDE SEQUENCE [LARGE SCALE GENOMIC DNA]</scope>
    <source>
        <strain evidence="6">CGMCC 1.15809</strain>
    </source>
</reference>
<evidence type="ECO:0000256" key="1">
    <source>
        <dbReference type="ARBA" id="ARBA00023015"/>
    </source>
</evidence>
<keyword evidence="2" id="KW-0238">DNA-binding</keyword>
<dbReference type="PRINTS" id="PR00038">
    <property type="entry name" value="HTHLUXR"/>
</dbReference>
<dbReference type="Gene3D" id="3.40.50.2300">
    <property type="match status" value="1"/>
</dbReference>
<dbReference type="InterPro" id="IPR000792">
    <property type="entry name" value="Tscrpt_reg_LuxR_C"/>
</dbReference>
<proteinExistence type="predicted"/>
<dbReference type="PANTHER" id="PTHR44688:SF16">
    <property type="entry name" value="DNA-BINDING TRANSCRIPTIONAL ACTIVATOR DEVR_DOSR"/>
    <property type="match status" value="1"/>
</dbReference>
<evidence type="ECO:0000313" key="5">
    <source>
        <dbReference type="EMBL" id="MFC5891977.1"/>
    </source>
</evidence>
<organism evidence="5 6">
    <name type="scientific">Streptomyces ramulosus</name>
    <dbReference type="NCBI Taxonomy" id="47762"/>
    <lineage>
        <taxon>Bacteria</taxon>
        <taxon>Bacillati</taxon>
        <taxon>Actinomycetota</taxon>
        <taxon>Actinomycetes</taxon>
        <taxon>Kitasatosporales</taxon>
        <taxon>Streptomycetaceae</taxon>
        <taxon>Streptomyces</taxon>
    </lineage>
</organism>
<dbReference type="PROSITE" id="PS50043">
    <property type="entry name" value="HTH_LUXR_2"/>
    <property type="match status" value="1"/>
</dbReference>
<dbReference type="SMART" id="SM00421">
    <property type="entry name" value="HTH_LUXR"/>
    <property type="match status" value="1"/>
</dbReference>
<dbReference type="PANTHER" id="PTHR44688">
    <property type="entry name" value="DNA-BINDING TRANSCRIPTIONAL ACTIVATOR DEVR_DOSR"/>
    <property type="match status" value="1"/>
</dbReference>
<evidence type="ECO:0000256" key="2">
    <source>
        <dbReference type="ARBA" id="ARBA00023125"/>
    </source>
</evidence>
<evidence type="ECO:0000313" key="6">
    <source>
        <dbReference type="Proteomes" id="UP001596241"/>
    </source>
</evidence>
<dbReference type="SUPFAM" id="SSF46894">
    <property type="entry name" value="C-terminal effector domain of the bipartite response regulators"/>
    <property type="match status" value="1"/>
</dbReference>
<protein>
    <submittedName>
        <fullName evidence="5">LuxR C-terminal-related transcriptional regulator</fullName>
    </submittedName>
</protein>
<keyword evidence="6" id="KW-1185">Reference proteome</keyword>
<keyword evidence="1" id="KW-0805">Transcription regulation</keyword>
<accession>A0ABW1FC37</accession>
<feature type="domain" description="HTH luxR-type" evidence="4">
    <location>
        <begin position="145"/>
        <end position="210"/>
    </location>
</feature>
<dbReference type="CDD" id="cd06170">
    <property type="entry name" value="LuxR_C_like"/>
    <property type="match status" value="1"/>
</dbReference>
<dbReference type="Pfam" id="PF00196">
    <property type="entry name" value="GerE"/>
    <property type="match status" value="1"/>
</dbReference>
<dbReference type="Proteomes" id="UP001596241">
    <property type="component" value="Unassembled WGS sequence"/>
</dbReference>
<sequence length="212" mass="22771">MGSSIAVAVLADDPITEEGAIVRLASYEEIAPRSLDCRTADVLLVLANEVTGTMLTRVERVGRECARNGRRLPVVLVANEFPEHSMLRAIGLGLVSLLHRRNSSFDAVVRAVVAAAPGRAKPGDGVQQRLISQIHALRDNALVPHGLNVAGLVAREVEVLGLLADGLNTKEVAEKIGRSERTVKSVIHDLVARHNLRNRTHAVAFALRTGVL</sequence>
<dbReference type="InterPro" id="IPR016032">
    <property type="entry name" value="Sig_transdc_resp-reg_C-effctor"/>
</dbReference>
<comment type="caution">
    <text evidence="5">The sequence shown here is derived from an EMBL/GenBank/DDBJ whole genome shotgun (WGS) entry which is preliminary data.</text>
</comment>
<dbReference type="EMBL" id="JBHSPW010000002">
    <property type="protein sequence ID" value="MFC5891977.1"/>
    <property type="molecule type" value="Genomic_DNA"/>
</dbReference>
<evidence type="ECO:0000256" key="3">
    <source>
        <dbReference type="ARBA" id="ARBA00023163"/>
    </source>
</evidence>
<evidence type="ECO:0000259" key="4">
    <source>
        <dbReference type="PROSITE" id="PS50043"/>
    </source>
</evidence>
<dbReference type="RefSeq" id="WP_345092606.1">
    <property type="nucleotide sequence ID" value="NZ_BAAAWG010000022.1"/>
</dbReference>
<keyword evidence="3" id="KW-0804">Transcription</keyword>
<gene>
    <name evidence="5" type="ORF">ACFP3M_03965</name>
</gene>